<sequence>MSFENMPEQRRKRRGSGRATIHDVAKLAGVGSITVSRYLKKNGYVSEELGARIDAAVAQLKYVPNLAAGGLSSAHNKVVGMVVPNISGPIFASTIQSFNDTLNRHGYQVLLASSYFSAEQEENAVRAFLGWSPAALATVGRFHTRGTEALLAAAGIPVVETWDYAPRRKPIQVGYSNREVGVQAARHLLAKGYRRIAFVQNSVAGDLSALDRRDGYAATLEEHGLEPWTYAPTEAAPFDAGREALEALTRGRKGNRKAADAIIFANDNLAAGALLASQRAGLQVPQRCALMGFGDYAFSPLLLPSLTTIRPPGREIGEIAAQRILQALGELPADPKPARLNLLECELIEREST</sequence>
<protein>
    <submittedName>
        <fullName evidence="5">LacI family gluconate utilization system Gnt-I transcriptional repressor</fullName>
    </submittedName>
</protein>
<dbReference type="CDD" id="cd01575">
    <property type="entry name" value="PBP1_GntR"/>
    <property type="match status" value="1"/>
</dbReference>
<keyword evidence="1" id="KW-0805">Transcription regulation</keyword>
<dbReference type="InterPro" id="IPR000843">
    <property type="entry name" value="HTH_LacI"/>
</dbReference>
<dbReference type="GO" id="GO:0003700">
    <property type="term" value="F:DNA-binding transcription factor activity"/>
    <property type="evidence" value="ECO:0007669"/>
    <property type="project" value="TreeGrafter"/>
</dbReference>
<evidence type="ECO:0000256" key="3">
    <source>
        <dbReference type="ARBA" id="ARBA00023163"/>
    </source>
</evidence>
<dbReference type="Pfam" id="PF00356">
    <property type="entry name" value="LacI"/>
    <property type="match status" value="1"/>
</dbReference>
<dbReference type="InterPro" id="IPR028082">
    <property type="entry name" value="Peripla_BP_I"/>
</dbReference>
<dbReference type="InterPro" id="IPR010982">
    <property type="entry name" value="Lambda_DNA-bd_dom_sf"/>
</dbReference>
<feature type="domain" description="HTH lacI-type" evidence="4">
    <location>
        <begin position="19"/>
        <end position="73"/>
    </location>
</feature>
<organism evidence="5 6">
    <name type="scientific">Pseudoduganella umbonata</name>
    <dbReference type="NCBI Taxonomy" id="864828"/>
    <lineage>
        <taxon>Bacteria</taxon>
        <taxon>Pseudomonadati</taxon>
        <taxon>Pseudomonadota</taxon>
        <taxon>Betaproteobacteria</taxon>
        <taxon>Burkholderiales</taxon>
        <taxon>Oxalobacteraceae</taxon>
        <taxon>Telluria group</taxon>
        <taxon>Pseudoduganella</taxon>
    </lineage>
</organism>
<dbReference type="AlphaFoldDB" id="A0A7W5ECQ9"/>
<dbReference type="Gene3D" id="1.10.260.40">
    <property type="entry name" value="lambda repressor-like DNA-binding domains"/>
    <property type="match status" value="1"/>
</dbReference>
<dbReference type="EMBL" id="JACHXS010000007">
    <property type="protein sequence ID" value="MBB3222887.1"/>
    <property type="molecule type" value="Genomic_DNA"/>
</dbReference>
<proteinExistence type="predicted"/>
<dbReference type="PROSITE" id="PS00356">
    <property type="entry name" value="HTH_LACI_1"/>
    <property type="match status" value="1"/>
</dbReference>
<evidence type="ECO:0000256" key="2">
    <source>
        <dbReference type="ARBA" id="ARBA00023125"/>
    </source>
</evidence>
<dbReference type="GO" id="GO:0000976">
    <property type="term" value="F:transcription cis-regulatory region binding"/>
    <property type="evidence" value="ECO:0007669"/>
    <property type="project" value="TreeGrafter"/>
</dbReference>
<dbReference type="PANTHER" id="PTHR30146:SF33">
    <property type="entry name" value="TRANSCRIPTIONAL REGULATOR"/>
    <property type="match status" value="1"/>
</dbReference>
<evidence type="ECO:0000256" key="1">
    <source>
        <dbReference type="ARBA" id="ARBA00023015"/>
    </source>
</evidence>
<dbReference type="SMART" id="SM00354">
    <property type="entry name" value="HTH_LACI"/>
    <property type="match status" value="1"/>
</dbReference>
<dbReference type="Proteomes" id="UP000584325">
    <property type="component" value="Unassembled WGS sequence"/>
</dbReference>
<name>A0A7W5ECQ9_9BURK</name>
<dbReference type="InterPro" id="IPR046335">
    <property type="entry name" value="LacI/GalR-like_sensor"/>
</dbReference>
<keyword evidence="2" id="KW-0238">DNA-binding</keyword>
<gene>
    <name evidence="5" type="ORF">FHS02_003725</name>
</gene>
<dbReference type="PROSITE" id="PS50932">
    <property type="entry name" value="HTH_LACI_2"/>
    <property type="match status" value="1"/>
</dbReference>
<evidence type="ECO:0000259" key="4">
    <source>
        <dbReference type="PROSITE" id="PS50932"/>
    </source>
</evidence>
<accession>A0A7W5ECQ9</accession>
<dbReference type="SUPFAM" id="SSF53822">
    <property type="entry name" value="Periplasmic binding protein-like I"/>
    <property type="match status" value="1"/>
</dbReference>
<keyword evidence="3" id="KW-0804">Transcription</keyword>
<reference evidence="5 6" key="1">
    <citation type="submission" date="2020-08" db="EMBL/GenBank/DDBJ databases">
        <title>Genomic Encyclopedia of Type Strains, Phase III (KMG-III): the genomes of soil and plant-associated and newly described type strains.</title>
        <authorList>
            <person name="Whitman W."/>
        </authorList>
    </citation>
    <scope>NUCLEOTIDE SEQUENCE [LARGE SCALE GENOMIC DNA]</scope>
    <source>
        <strain evidence="5 6">CECT 7753</strain>
    </source>
</reference>
<evidence type="ECO:0000313" key="5">
    <source>
        <dbReference type="EMBL" id="MBB3222887.1"/>
    </source>
</evidence>
<dbReference type="Gene3D" id="3.40.50.2300">
    <property type="match status" value="2"/>
</dbReference>
<dbReference type="CDD" id="cd01392">
    <property type="entry name" value="HTH_LacI"/>
    <property type="match status" value="1"/>
</dbReference>
<comment type="caution">
    <text evidence="5">The sequence shown here is derived from an EMBL/GenBank/DDBJ whole genome shotgun (WGS) entry which is preliminary data.</text>
</comment>
<dbReference type="PANTHER" id="PTHR30146">
    <property type="entry name" value="LACI-RELATED TRANSCRIPTIONAL REPRESSOR"/>
    <property type="match status" value="1"/>
</dbReference>
<evidence type="ECO:0000313" key="6">
    <source>
        <dbReference type="Proteomes" id="UP000584325"/>
    </source>
</evidence>
<dbReference type="RefSeq" id="WP_217496849.1">
    <property type="nucleotide sequence ID" value="NZ_CP040017.1"/>
</dbReference>
<dbReference type="SUPFAM" id="SSF47413">
    <property type="entry name" value="lambda repressor-like DNA-binding domains"/>
    <property type="match status" value="1"/>
</dbReference>
<dbReference type="Pfam" id="PF13377">
    <property type="entry name" value="Peripla_BP_3"/>
    <property type="match status" value="1"/>
</dbReference>